<dbReference type="InterPro" id="IPR003594">
    <property type="entry name" value="HATPase_dom"/>
</dbReference>
<evidence type="ECO:0000313" key="6">
    <source>
        <dbReference type="EMBL" id="KAA2243799.1"/>
    </source>
</evidence>
<dbReference type="PANTHER" id="PTHR43547:SF2">
    <property type="entry name" value="HYBRID SIGNAL TRANSDUCTION HISTIDINE KINASE C"/>
    <property type="match status" value="1"/>
</dbReference>
<dbReference type="InterPro" id="IPR013783">
    <property type="entry name" value="Ig-like_fold"/>
</dbReference>
<dbReference type="GO" id="GO:0000155">
    <property type="term" value="F:phosphorelay sensor kinase activity"/>
    <property type="evidence" value="ECO:0007669"/>
    <property type="project" value="InterPro"/>
</dbReference>
<dbReference type="InterPro" id="IPR011123">
    <property type="entry name" value="Y_Y_Y"/>
</dbReference>
<dbReference type="FunFam" id="2.60.40.10:FF:000791">
    <property type="entry name" value="Two-component system sensor histidine kinase/response regulator"/>
    <property type="match status" value="1"/>
</dbReference>
<keyword evidence="3" id="KW-0597">Phosphoprotein</keyword>
<dbReference type="PROSITE" id="PS50109">
    <property type="entry name" value="HIS_KIN"/>
    <property type="match status" value="1"/>
</dbReference>
<reference evidence="6 7" key="1">
    <citation type="submission" date="2019-09" db="EMBL/GenBank/DDBJ databases">
        <title>Chitinophaga ginsengihumi sp. nov., isolated from soil of ginseng rhizosphere.</title>
        <authorList>
            <person name="Lee J."/>
        </authorList>
    </citation>
    <scope>NUCLEOTIDE SEQUENCE [LARGE SCALE GENOMIC DNA]</scope>
    <source>
        <strain evidence="6 7">BN140078</strain>
    </source>
</reference>
<feature type="transmembrane region" description="Helical" evidence="4">
    <location>
        <begin position="38"/>
        <end position="56"/>
    </location>
</feature>
<evidence type="ECO:0000256" key="1">
    <source>
        <dbReference type="ARBA" id="ARBA00000085"/>
    </source>
</evidence>
<feature type="transmembrane region" description="Helical" evidence="4">
    <location>
        <begin position="800"/>
        <end position="822"/>
    </location>
</feature>
<dbReference type="Gene3D" id="2.60.40.10">
    <property type="entry name" value="Immunoglobulins"/>
    <property type="match status" value="1"/>
</dbReference>
<dbReference type="Pfam" id="PF07495">
    <property type="entry name" value="Y_Y_Y"/>
    <property type="match status" value="1"/>
</dbReference>
<dbReference type="Gene3D" id="3.30.565.10">
    <property type="entry name" value="Histidine kinase-like ATPase, C-terminal domain"/>
    <property type="match status" value="1"/>
</dbReference>
<accession>A0A5B2W0L0</accession>
<dbReference type="InterPro" id="IPR036890">
    <property type="entry name" value="HATPase_C_sf"/>
</dbReference>
<dbReference type="InterPro" id="IPR015943">
    <property type="entry name" value="WD40/YVTN_repeat-like_dom_sf"/>
</dbReference>
<dbReference type="CDD" id="cd00075">
    <property type="entry name" value="HATPase"/>
    <property type="match status" value="1"/>
</dbReference>
<dbReference type="InterPro" id="IPR036097">
    <property type="entry name" value="HisK_dim/P_sf"/>
</dbReference>
<dbReference type="Gene3D" id="1.10.287.130">
    <property type="match status" value="1"/>
</dbReference>
<feature type="domain" description="Histidine kinase" evidence="5">
    <location>
        <begin position="858"/>
        <end position="1072"/>
    </location>
</feature>
<dbReference type="InterPro" id="IPR003661">
    <property type="entry name" value="HisK_dim/P_dom"/>
</dbReference>
<dbReference type="EMBL" id="VUOC01000002">
    <property type="protein sequence ID" value="KAA2243799.1"/>
    <property type="molecule type" value="Genomic_DNA"/>
</dbReference>
<dbReference type="Gene3D" id="2.130.10.10">
    <property type="entry name" value="YVTN repeat-like/Quinoprotein amine dehydrogenase"/>
    <property type="match status" value="2"/>
</dbReference>
<evidence type="ECO:0000256" key="2">
    <source>
        <dbReference type="ARBA" id="ARBA00012438"/>
    </source>
</evidence>
<dbReference type="Pfam" id="PF00512">
    <property type="entry name" value="HisKA"/>
    <property type="match status" value="1"/>
</dbReference>
<dbReference type="SUPFAM" id="SSF47384">
    <property type="entry name" value="Homodimeric domain of signal transducing histidine kinase"/>
    <property type="match status" value="1"/>
</dbReference>
<reference evidence="6 7" key="2">
    <citation type="submission" date="2019-09" db="EMBL/GenBank/DDBJ databases">
        <authorList>
            <person name="Jin C."/>
        </authorList>
    </citation>
    <scope>NUCLEOTIDE SEQUENCE [LARGE SCALE GENOMIC DNA]</scope>
    <source>
        <strain evidence="6 7">BN140078</strain>
    </source>
</reference>
<dbReference type="CDD" id="cd00082">
    <property type="entry name" value="HisKA"/>
    <property type="match status" value="1"/>
</dbReference>
<dbReference type="Pfam" id="PF02518">
    <property type="entry name" value="HATPase_c"/>
    <property type="match status" value="1"/>
</dbReference>
<gene>
    <name evidence="6" type="ORF">F0L74_15095</name>
</gene>
<dbReference type="SMART" id="SM00387">
    <property type="entry name" value="HATPase_c"/>
    <property type="match status" value="1"/>
</dbReference>
<dbReference type="Proteomes" id="UP000324611">
    <property type="component" value="Unassembled WGS sequence"/>
</dbReference>
<evidence type="ECO:0000313" key="7">
    <source>
        <dbReference type="Proteomes" id="UP000324611"/>
    </source>
</evidence>
<dbReference type="SUPFAM" id="SSF55874">
    <property type="entry name" value="ATPase domain of HSP90 chaperone/DNA topoisomerase II/histidine kinase"/>
    <property type="match status" value="1"/>
</dbReference>
<dbReference type="SUPFAM" id="SSF50969">
    <property type="entry name" value="YVTN repeat-like/Quinoprotein amine dehydrogenase"/>
    <property type="match status" value="1"/>
</dbReference>
<evidence type="ECO:0000256" key="3">
    <source>
        <dbReference type="ARBA" id="ARBA00022553"/>
    </source>
</evidence>
<evidence type="ECO:0000259" key="5">
    <source>
        <dbReference type="PROSITE" id="PS50109"/>
    </source>
</evidence>
<dbReference type="InterPro" id="IPR005467">
    <property type="entry name" value="His_kinase_dom"/>
</dbReference>
<organism evidence="6 7">
    <name type="scientific">Chitinophaga agrisoli</name>
    <dbReference type="NCBI Taxonomy" id="2607653"/>
    <lineage>
        <taxon>Bacteria</taxon>
        <taxon>Pseudomonadati</taxon>
        <taxon>Bacteroidota</taxon>
        <taxon>Chitinophagia</taxon>
        <taxon>Chitinophagales</taxon>
        <taxon>Chitinophagaceae</taxon>
        <taxon>Chitinophaga</taxon>
    </lineage>
</organism>
<protein>
    <recommendedName>
        <fullName evidence="2">histidine kinase</fullName>
        <ecNumber evidence="2">2.7.13.3</ecNumber>
    </recommendedName>
</protein>
<dbReference type="PANTHER" id="PTHR43547">
    <property type="entry name" value="TWO-COMPONENT HISTIDINE KINASE"/>
    <property type="match status" value="1"/>
</dbReference>
<evidence type="ECO:0000256" key="4">
    <source>
        <dbReference type="SAM" id="Phobius"/>
    </source>
</evidence>
<sequence length="1091" mass="124490">MKQTGFSIHLKKCSIFLNIALCSFCTFNAEYKYSGMRFPAYVLLLIICFTVPALPAEAQPYYFKTYQVENGLSNNAVLSSLLDKKGFLWIGTRDGLNRFDGYSFKVFLPDKSAPKSLGNNYIHTLYEYNGMIWAGTEKGLFRMNPATEQFDHFAAGGEAAVRDIKADGKGNIWFVADFTLVKYTVRNGAVQRFEPDKYFGASSVCIGTDSLLWIATLNGSIKKYDAAHNSFSSYDLFDHSPPAISNVINKIYDSGQGFLLVGTAKQGIKQFDLRTHTYKDIIRTNPDGTPIFVRDIISKDKDTYWIATESGIYIYNSRRQTVHHLQKQYNNPWALSDNAVYTLCRDAEGGIWAGTYFGGLNYCPERYTFFEKFFPIANENSLTGNAVREIRSDQAGNLWIGTEDEGLNKLDAVTHQFSSFKPSGKTTDIANTNLHGLLLTGDTLWIGTFESGLDLFNIRTNKVMRHYQADGRPGSFASNFIYSISRTPDGNILLVTAAGVYRVLPDRSGFVPLPGLPQYVFYTSVLQDSKGLIWAGTSRDGLYCIDPQHGVQLLLKNNRINQVVEDSRGDVWITTENGLYQYKRLTRTWRTYTTKQGFPSNLMYCVLEDEQHQQLWISTSKGLVRFAPQTGQLRIFTKANGLLSDQFNYSSAYEDNAGNMYFGSVKGLIRFNPASFVENLHEPPVYFTGFQVSNRELEIGGKDGILHQSIIFTDTIRLPYDQSSFSINFAALSYSAPEMTQYAYKMEGLREEWTYLSANRKVYFTELLPGKYTFRLKAANNSGQWSGQERLLFIEVLPPFWASPLAFVAYVLTIILIIWLLMRSYNRRARERHQRRIELLEHEKEKEIYRSKIEFFTNVAHEIRNPLTLIKGPLEKALKKAATSPDIVTYLRMMERNTNRLVELSQQLLDFRQTEKEGFRLSFVRTNVSYLLKGLYETFQPIAEEQHFRYMLQLPEQDLFAYLDVETFRKIAGNLIDNALKYGVGEVRIQLAMETPDRKWFMLIVTSDGPLIPDNWKEKIFEPFVRLKPTAGKPGSGIGLALARSLAILHHGALYLETNERNTFILRLPVHQDVEFEFKKTRYESNPSIGG</sequence>
<keyword evidence="7" id="KW-1185">Reference proteome</keyword>
<dbReference type="SUPFAM" id="SSF63829">
    <property type="entry name" value="Calcium-dependent phosphotriesterase"/>
    <property type="match status" value="1"/>
</dbReference>
<dbReference type="InterPro" id="IPR011110">
    <property type="entry name" value="Reg_prop"/>
</dbReference>
<name>A0A5B2W0L0_9BACT</name>
<dbReference type="SMART" id="SM00388">
    <property type="entry name" value="HisKA"/>
    <property type="match status" value="1"/>
</dbReference>
<keyword evidence="4" id="KW-1133">Transmembrane helix</keyword>
<comment type="catalytic activity">
    <reaction evidence="1">
        <text>ATP + protein L-histidine = ADP + protein N-phospho-L-histidine.</text>
        <dbReference type="EC" id="2.7.13.3"/>
    </reaction>
</comment>
<keyword evidence="4" id="KW-0472">Membrane</keyword>
<keyword evidence="6" id="KW-0418">Kinase</keyword>
<dbReference type="InterPro" id="IPR011044">
    <property type="entry name" value="Quino_amine_DH_bsu"/>
</dbReference>
<dbReference type="EC" id="2.7.13.3" evidence="2"/>
<keyword evidence="4" id="KW-0812">Transmembrane</keyword>
<comment type="caution">
    <text evidence="6">The sequence shown here is derived from an EMBL/GenBank/DDBJ whole genome shotgun (WGS) entry which is preliminary data.</text>
</comment>
<dbReference type="Pfam" id="PF07494">
    <property type="entry name" value="Reg_prop"/>
    <property type="match status" value="4"/>
</dbReference>
<dbReference type="AlphaFoldDB" id="A0A5B2W0L0"/>
<proteinExistence type="predicted"/>
<keyword evidence="6" id="KW-0808">Transferase</keyword>
<dbReference type="FunFam" id="1.10.287.130:FF:000045">
    <property type="entry name" value="Two-component system sensor histidine kinase/response regulator"/>
    <property type="match status" value="1"/>
</dbReference>